<dbReference type="Proteomes" id="UP000233837">
    <property type="component" value="Unassembled WGS sequence"/>
</dbReference>
<sequence length="82" mass="9550">MRKRGFIPSLVSYNSIVHGLSKKRGCMRVLTCIHEPKRKKKFSYLFGAELRTSSLFKSRKSSDASFLPRRIHVVKELKKTRP</sequence>
<organism evidence="1 2">
    <name type="scientific">Dendrobium catenatum</name>
    <dbReference type="NCBI Taxonomy" id="906689"/>
    <lineage>
        <taxon>Eukaryota</taxon>
        <taxon>Viridiplantae</taxon>
        <taxon>Streptophyta</taxon>
        <taxon>Embryophyta</taxon>
        <taxon>Tracheophyta</taxon>
        <taxon>Spermatophyta</taxon>
        <taxon>Magnoliopsida</taxon>
        <taxon>Liliopsida</taxon>
        <taxon>Asparagales</taxon>
        <taxon>Orchidaceae</taxon>
        <taxon>Epidendroideae</taxon>
        <taxon>Malaxideae</taxon>
        <taxon>Dendrobiinae</taxon>
        <taxon>Dendrobium</taxon>
    </lineage>
</organism>
<dbReference type="EMBL" id="KZ503146">
    <property type="protein sequence ID" value="PKU68058.1"/>
    <property type="molecule type" value="Genomic_DNA"/>
</dbReference>
<accession>A0A2I0VXC4</accession>
<dbReference type="AlphaFoldDB" id="A0A2I0VXC4"/>
<reference evidence="1 2" key="1">
    <citation type="journal article" date="2016" name="Sci. Rep.">
        <title>The Dendrobium catenatum Lindl. genome sequence provides insights into polysaccharide synthase, floral development and adaptive evolution.</title>
        <authorList>
            <person name="Zhang G.Q."/>
            <person name="Xu Q."/>
            <person name="Bian C."/>
            <person name="Tsai W.C."/>
            <person name="Yeh C.M."/>
            <person name="Liu K.W."/>
            <person name="Yoshida K."/>
            <person name="Zhang L.S."/>
            <person name="Chang S.B."/>
            <person name="Chen F."/>
            <person name="Shi Y."/>
            <person name="Su Y.Y."/>
            <person name="Zhang Y.Q."/>
            <person name="Chen L.J."/>
            <person name="Yin Y."/>
            <person name="Lin M."/>
            <person name="Huang H."/>
            <person name="Deng H."/>
            <person name="Wang Z.W."/>
            <person name="Zhu S.L."/>
            <person name="Zhao X."/>
            <person name="Deng C."/>
            <person name="Niu S.C."/>
            <person name="Huang J."/>
            <person name="Wang M."/>
            <person name="Liu G.H."/>
            <person name="Yang H.J."/>
            <person name="Xiao X.J."/>
            <person name="Hsiao Y.Y."/>
            <person name="Wu W.L."/>
            <person name="Chen Y.Y."/>
            <person name="Mitsuda N."/>
            <person name="Ohme-Takagi M."/>
            <person name="Luo Y.B."/>
            <person name="Van de Peer Y."/>
            <person name="Liu Z.J."/>
        </authorList>
    </citation>
    <scope>NUCLEOTIDE SEQUENCE [LARGE SCALE GENOMIC DNA]</scope>
    <source>
        <tissue evidence="1">The whole plant</tissue>
    </source>
</reference>
<reference evidence="1 2" key="2">
    <citation type="journal article" date="2017" name="Nature">
        <title>The Apostasia genome and the evolution of orchids.</title>
        <authorList>
            <person name="Zhang G.Q."/>
            <person name="Liu K.W."/>
            <person name="Li Z."/>
            <person name="Lohaus R."/>
            <person name="Hsiao Y.Y."/>
            <person name="Niu S.C."/>
            <person name="Wang J.Y."/>
            <person name="Lin Y.C."/>
            <person name="Xu Q."/>
            <person name="Chen L.J."/>
            <person name="Yoshida K."/>
            <person name="Fujiwara S."/>
            <person name="Wang Z.W."/>
            <person name="Zhang Y.Q."/>
            <person name="Mitsuda N."/>
            <person name="Wang M."/>
            <person name="Liu G.H."/>
            <person name="Pecoraro L."/>
            <person name="Huang H.X."/>
            <person name="Xiao X.J."/>
            <person name="Lin M."/>
            <person name="Wu X.Y."/>
            <person name="Wu W.L."/>
            <person name="Chen Y.Y."/>
            <person name="Chang S.B."/>
            <person name="Sakamoto S."/>
            <person name="Ohme-Takagi M."/>
            <person name="Yagi M."/>
            <person name="Zeng S.J."/>
            <person name="Shen C.Y."/>
            <person name="Yeh C.M."/>
            <person name="Luo Y.B."/>
            <person name="Tsai W.C."/>
            <person name="Van de Peer Y."/>
            <person name="Liu Z.J."/>
        </authorList>
    </citation>
    <scope>NUCLEOTIDE SEQUENCE [LARGE SCALE GENOMIC DNA]</scope>
    <source>
        <tissue evidence="1">The whole plant</tissue>
    </source>
</reference>
<evidence type="ECO:0000313" key="1">
    <source>
        <dbReference type="EMBL" id="PKU68058.1"/>
    </source>
</evidence>
<evidence type="ECO:0000313" key="2">
    <source>
        <dbReference type="Proteomes" id="UP000233837"/>
    </source>
</evidence>
<keyword evidence="2" id="KW-1185">Reference proteome</keyword>
<proteinExistence type="predicted"/>
<gene>
    <name evidence="1" type="ORF">MA16_Dca027551</name>
</gene>
<name>A0A2I0VXC4_9ASPA</name>
<protein>
    <submittedName>
        <fullName evidence="1">Uncharacterized protein</fullName>
    </submittedName>
</protein>